<name>A0AAQ3K5W4_9LILI</name>
<reference evidence="2 3" key="1">
    <citation type="submission" date="2023-10" db="EMBL/GenBank/DDBJ databases">
        <title>Chromosome-scale genome assembly provides insights into flower coloration mechanisms of Canna indica.</title>
        <authorList>
            <person name="Li C."/>
        </authorList>
    </citation>
    <scope>NUCLEOTIDE SEQUENCE [LARGE SCALE GENOMIC DNA]</scope>
    <source>
        <tissue evidence="2">Flower</tissue>
    </source>
</reference>
<accession>A0AAQ3K5W4</accession>
<keyword evidence="1" id="KW-0812">Transmembrane</keyword>
<evidence type="ECO:0000313" key="2">
    <source>
        <dbReference type="EMBL" id="WOL00857.1"/>
    </source>
</evidence>
<keyword evidence="1" id="KW-0472">Membrane</keyword>
<proteinExistence type="predicted"/>
<keyword evidence="3" id="KW-1185">Reference proteome</keyword>
<evidence type="ECO:0000256" key="1">
    <source>
        <dbReference type="SAM" id="Phobius"/>
    </source>
</evidence>
<dbReference type="PANTHER" id="PTHR34569:SF2">
    <property type="entry name" value="EXPRESSED PROTEIN"/>
    <property type="match status" value="1"/>
</dbReference>
<evidence type="ECO:0000313" key="3">
    <source>
        <dbReference type="Proteomes" id="UP001327560"/>
    </source>
</evidence>
<organism evidence="2 3">
    <name type="scientific">Canna indica</name>
    <name type="common">Indian-shot</name>
    <dbReference type="NCBI Taxonomy" id="4628"/>
    <lineage>
        <taxon>Eukaryota</taxon>
        <taxon>Viridiplantae</taxon>
        <taxon>Streptophyta</taxon>
        <taxon>Embryophyta</taxon>
        <taxon>Tracheophyta</taxon>
        <taxon>Spermatophyta</taxon>
        <taxon>Magnoliopsida</taxon>
        <taxon>Liliopsida</taxon>
        <taxon>Zingiberales</taxon>
        <taxon>Cannaceae</taxon>
        <taxon>Canna</taxon>
    </lineage>
</organism>
<dbReference type="Proteomes" id="UP001327560">
    <property type="component" value="Chromosome 3"/>
</dbReference>
<keyword evidence="1" id="KW-1133">Transmembrane helix</keyword>
<feature type="transmembrane region" description="Helical" evidence="1">
    <location>
        <begin position="133"/>
        <end position="154"/>
    </location>
</feature>
<sequence length="156" mass="17234">MAGDVSAIERPSRTPTTGDFVIRDCDRRASASSGSYLGRRIHPETRLGAHPTRQRTFPNGDTELAEGTVYTSLRDLIGRSTLSLTRFRASSFAGGGGEVPIRNQLAKSASYAYLLPTASEIEYYRRRGSRNRLLRRLLGILACGCCVDFVSRIFSR</sequence>
<dbReference type="AlphaFoldDB" id="A0AAQ3K5W4"/>
<gene>
    <name evidence="2" type="ORF">Cni_G09570</name>
</gene>
<dbReference type="EMBL" id="CP136892">
    <property type="protein sequence ID" value="WOL00857.1"/>
    <property type="molecule type" value="Genomic_DNA"/>
</dbReference>
<protein>
    <submittedName>
        <fullName evidence="2">Uncharacterized protein</fullName>
    </submittedName>
</protein>
<dbReference type="PANTHER" id="PTHR34569">
    <property type="entry name" value="EXPRESSED PROTEIN"/>
    <property type="match status" value="1"/>
</dbReference>